<dbReference type="HOGENOM" id="CLU_589032_0_0_7"/>
<dbReference type="Proteomes" id="UP000008633">
    <property type="component" value="Chromosome"/>
</dbReference>
<gene>
    <name evidence="1" type="ordered locus">Nitsa_1160</name>
</gene>
<dbReference type="RefSeq" id="WP_013554104.1">
    <property type="nucleotide sequence ID" value="NC_014935.1"/>
</dbReference>
<accession>E6WY39</accession>
<reference evidence="2" key="2">
    <citation type="submission" date="2011-01" db="EMBL/GenBank/DDBJ databases">
        <title>The complete genome of Nitratifractor salsuginis DSM 16511.</title>
        <authorList>
            <consortium name="US DOE Joint Genome Institute (JGI-PGF)"/>
            <person name="Lucas S."/>
            <person name="Copeland A."/>
            <person name="Lapidus A."/>
            <person name="Bruce D."/>
            <person name="Goodwin L."/>
            <person name="Pitluck S."/>
            <person name="Kyrpides N."/>
            <person name="Mavromatis K."/>
            <person name="Ivanova N."/>
            <person name="Mikhailova N."/>
            <person name="Zeytun A."/>
            <person name="Detter J.C."/>
            <person name="Tapia R."/>
            <person name="Han C."/>
            <person name="Land M."/>
            <person name="Hauser L."/>
            <person name="Markowitz V."/>
            <person name="Cheng J.-F."/>
            <person name="Hugenholtz P."/>
            <person name="Woyke T."/>
            <person name="Wu D."/>
            <person name="Tindall B."/>
            <person name="Schuetze A."/>
            <person name="Brambilla E."/>
            <person name="Klenk H.-P."/>
            <person name="Eisen J.A."/>
        </authorList>
    </citation>
    <scope>NUCLEOTIDE SEQUENCE [LARGE SCALE GENOMIC DNA]</scope>
    <source>
        <strain evidence="2">DSM 16511 / JCM 12458 / E9I37-1</strain>
    </source>
</reference>
<reference evidence="1 2" key="1">
    <citation type="journal article" date="2011" name="Stand. Genomic Sci.">
        <title>Complete genome sequence of Nitratifractor salsuginis type strain (E9I37-1).</title>
        <authorList>
            <person name="Anderson I."/>
            <person name="Sikorski J."/>
            <person name="Zeytun A."/>
            <person name="Nolan M."/>
            <person name="Lapidus A."/>
            <person name="Lucas S."/>
            <person name="Hammon N."/>
            <person name="Deshpande S."/>
            <person name="Cheng J.F."/>
            <person name="Tapia R."/>
            <person name="Han C."/>
            <person name="Goodwin L."/>
            <person name="Pitluck S."/>
            <person name="Liolios K."/>
            <person name="Pagani I."/>
            <person name="Ivanova N."/>
            <person name="Huntemann M."/>
            <person name="Mavromatis K."/>
            <person name="Ovchinikova G."/>
            <person name="Pati A."/>
            <person name="Chen A."/>
            <person name="Palaniappan K."/>
            <person name="Land M."/>
            <person name="Hauser L."/>
            <person name="Brambilla E.M."/>
            <person name="Ngatchou-Djao O.D."/>
            <person name="Rohde M."/>
            <person name="Tindall B.J."/>
            <person name="Goker M."/>
            <person name="Detter J.C."/>
            <person name="Woyke T."/>
            <person name="Bristow J."/>
            <person name="Eisen J.A."/>
            <person name="Markowitz V."/>
            <person name="Hugenholtz P."/>
            <person name="Klenk H.P."/>
            <person name="Kyrpides N.C."/>
        </authorList>
    </citation>
    <scope>NUCLEOTIDE SEQUENCE [LARGE SCALE GENOMIC DNA]</scope>
    <source>
        <strain evidence="2">DSM 16511 / JCM 12458 / E9I37-1</strain>
    </source>
</reference>
<protein>
    <submittedName>
        <fullName evidence="1">Uncharacterized protein</fullName>
    </submittedName>
</protein>
<dbReference type="STRING" id="749222.Nitsa_1160"/>
<proteinExistence type="predicted"/>
<organism evidence="1 2">
    <name type="scientific">Nitratifractor salsuginis (strain DSM 16511 / JCM 12458 / E9I37-1)</name>
    <dbReference type="NCBI Taxonomy" id="749222"/>
    <lineage>
        <taxon>Bacteria</taxon>
        <taxon>Pseudomonadati</taxon>
        <taxon>Campylobacterota</taxon>
        <taxon>Epsilonproteobacteria</taxon>
        <taxon>Campylobacterales</taxon>
        <taxon>Sulfurovaceae</taxon>
        <taxon>Nitratifractor</taxon>
    </lineage>
</organism>
<evidence type="ECO:0000313" key="2">
    <source>
        <dbReference type="Proteomes" id="UP000008633"/>
    </source>
</evidence>
<evidence type="ECO:0000313" key="1">
    <source>
        <dbReference type="EMBL" id="ADV46413.1"/>
    </source>
</evidence>
<keyword evidence="2" id="KW-1185">Reference proteome</keyword>
<dbReference type="AlphaFoldDB" id="E6WY39"/>
<name>E6WY39_NITSE</name>
<sequence length="464" mass="52102">MKKYEKVPYPRPDYTDPDLISAEMANGTFAKAVLDDVSHFRPVLDRYNVTEDKLVERSVESGAIKPEDYDLSMRDVTLAGVNETAWQPYYVELEDPEPEIIYNPIDFYTMVEWHGRNSTELPGIASDDTTGYHLSTICYDDEKPGLFGFKEIKDEDGNIIERYAAYYSLITETLSILGRLPDGYDIQDATYIGYVRGAYILNFAGGRYVSFLFDGSVLQADGYSDRFAPLGEYGCFAVTDGSSTYILNTRFERQLFAPPLDDPGAVPTDSIPGDFCAAAMGLSSGPTKYPFGIRVGRSLYVAKDNNSSYRYRNTKRGWMVATVNTPVWKYGKMLKYDYATDNWFHSPLKLLHYNMIAHGIFTRPTVPPHNSVGEVSFPNSDRYGDFAKVGDTVWHTYDFKKWEKVTGDGADQLYGCSGRVWTKGRSDGIVGLMPYAIEIVDAIDPKGGRKTVLVFEGFIFRGGA</sequence>
<dbReference type="KEGG" id="nsa:Nitsa_1160"/>
<dbReference type="EMBL" id="CP002452">
    <property type="protein sequence ID" value="ADV46413.1"/>
    <property type="molecule type" value="Genomic_DNA"/>
</dbReference>